<evidence type="ECO:0000313" key="5">
    <source>
        <dbReference type="Proteomes" id="UP000262882"/>
    </source>
</evidence>
<comment type="caution">
    <text evidence="4">The sequence shown here is derived from an EMBL/GenBank/DDBJ whole genome shotgun (WGS) entry which is preliminary data.</text>
</comment>
<reference evidence="4 5" key="1">
    <citation type="submission" date="2018-08" db="EMBL/GenBank/DDBJ databases">
        <title>Actinomadura spongicola sp. nov., isolated from marine sponge Leucetta chagosensis.</title>
        <authorList>
            <person name="Li L."/>
            <person name="Lin H.W."/>
        </authorList>
    </citation>
    <scope>NUCLEOTIDE SEQUENCE [LARGE SCALE GENOMIC DNA]</scope>
    <source>
        <strain evidence="4 5">LHW52907</strain>
    </source>
</reference>
<dbReference type="EMBL" id="QVNQ01000011">
    <property type="protein sequence ID" value="RFS81933.1"/>
    <property type="molecule type" value="Genomic_DNA"/>
</dbReference>
<gene>
    <name evidence="4" type="ORF">D0T12_29970</name>
</gene>
<keyword evidence="5" id="KW-1185">Reference proteome</keyword>
<dbReference type="InterPro" id="IPR009061">
    <property type="entry name" value="DNA-bd_dom_put_sf"/>
</dbReference>
<dbReference type="RefSeq" id="WP_117403825.1">
    <property type="nucleotide sequence ID" value="NZ_QVNQ01000011.1"/>
</dbReference>
<evidence type="ECO:0000313" key="4">
    <source>
        <dbReference type="EMBL" id="RFS81933.1"/>
    </source>
</evidence>
<proteinExistence type="predicted"/>
<dbReference type="Gene3D" id="1.10.1660.10">
    <property type="match status" value="1"/>
</dbReference>
<dbReference type="InterPro" id="IPR047057">
    <property type="entry name" value="MerR_fam"/>
</dbReference>
<dbReference type="PANTHER" id="PTHR30204:SF93">
    <property type="entry name" value="HTH MERR-TYPE DOMAIN-CONTAINING PROTEIN"/>
    <property type="match status" value="1"/>
</dbReference>
<dbReference type="Pfam" id="PF13411">
    <property type="entry name" value="MerR_1"/>
    <property type="match status" value="1"/>
</dbReference>
<evidence type="ECO:0000259" key="3">
    <source>
        <dbReference type="PROSITE" id="PS50937"/>
    </source>
</evidence>
<sequence>MRISDAAAAAGTTPRALRFYEQRGLLPPPSRTSGGQRRYGPREVARVRTIRRLLGVGLTVEDLRHCANLLHLLDEDGPGGAGCGQGSGIARRRLDALDAEIARLTRLRDDLAAQMGLTDQDASDSVAQTSMRPDPQ</sequence>
<dbReference type="OrthoDB" id="5296483at2"/>
<dbReference type="SUPFAM" id="SSF46955">
    <property type="entry name" value="Putative DNA-binding domain"/>
    <property type="match status" value="1"/>
</dbReference>
<protein>
    <submittedName>
        <fullName evidence="4">MerR family transcriptional regulator</fullName>
    </submittedName>
</protein>
<dbReference type="Proteomes" id="UP000262882">
    <property type="component" value="Unassembled WGS sequence"/>
</dbReference>
<dbReference type="GO" id="GO:0003677">
    <property type="term" value="F:DNA binding"/>
    <property type="evidence" value="ECO:0007669"/>
    <property type="project" value="UniProtKB-KW"/>
</dbReference>
<feature type="compositionally biased region" description="Polar residues" evidence="2">
    <location>
        <begin position="123"/>
        <end position="136"/>
    </location>
</feature>
<dbReference type="InterPro" id="IPR000551">
    <property type="entry name" value="MerR-type_HTH_dom"/>
</dbReference>
<dbReference type="GO" id="GO:0003700">
    <property type="term" value="F:DNA-binding transcription factor activity"/>
    <property type="evidence" value="ECO:0007669"/>
    <property type="project" value="InterPro"/>
</dbReference>
<evidence type="ECO:0000256" key="2">
    <source>
        <dbReference type="SAM" id="MobiDB-lite"/>
    </source>
</evidence>
<dbReference type="AlphaFoldDB" id="A0A372GA26"/>
<dbReference type="PROSITE" id="PS50937">
    <property type="entry name" value="HTH_MERR_2"/>
    <property type="match status" value="1"/>
</dbReference>
<organism evidence="4 5">
    <name type="scientific">Actinomadura spongiicola</name>
    <dbReference type="NCBI Taxonomy" id="2303421"/>
    <lineage>
        <taxon>Bacteria</taxon>
        <taxon>Bacillati</taxon>
        <taxon>Actinomycetota</taxon>
        <taxon>Actinomycetes</taxon>
        <taxon>Streptosporangiales</taxon>
        <taxon>Thermomonosporaceae</taxon>
        <taxon>Actinomadura</taxon>
    </lineage>
</organism>
<dbReference type="SMART" id="SM00422">
    <property type="entry name" value="HTH_MERR"/>
    <property type="match status" value="1"/>
</dbReference>
<feature type="domain" description="HTH merR-type" evidence="3">
    <location>
        <begin position="1"/>
        <end position="69"/>
    </location>
</feature>
<dbReference type="PRINTS" id="PR00040">
    <property type="entry name" value="HTHMERR"/>
</dbReference>
<keyword evidence="1" id="KW-0238">DNA-binding</keyword>
<dbReference type="PANTHER" id="PTHR30204">
    <property type="entry name" value="REDOX-CYCLING DRUG-SENSING TRANSCRIPTIONAL ACTIVATOR SOXR"/>
    <property type="match status" value="1"/>
</dbReference>
<name>A0A372GA26_9ACTN</name>
<feature type="region of interest" description="Disordered" evidence="2">
    <location>
        <begin position="115"/>
        <end position="136"/>
    </location>
</feature>
<accession>A0A372GA26</accession>
<evidence type="ECO:0000256" key="1">
    <source>
        <dbReference type="ARBA" id="ARBA00023125"/>
    </source>
</evidence>